<dbReference type="Gene3D" id="3.20.20.410">
    <property type="entry name" value="Protein of unknown function UPF0759"/>
    <property type="match status" value="1"/>
</dbReference>
<dbReference type="AlphaFoldDB" id="A0A3L8P2N9"/>
<dbReference type="Pfam" id="PF01904">
    <property type="entry name" value="DUF72"/>
    <property type="match status" value="1"/>
</dbReference>
<proteinExistence type="predicted"/>
<organism evidence="1 2">
    <name type="scientific">Nocardioides mangrovicus</name>
    <dbReference type="NCBI Taxonomy" id="2478913"/>
    <lineage>
        <taxon>Bacteria</taxon>
        <taxon>Bacillati</taxon>
        <taxon>Actinomycetota</taxon>
        <taxon>Actinomycetes</taxon>
        <taxon>Propionibacteriales</taxon>
        <taxon>Nocardioidaceae</taxon>
        <taxon>Nocardioides</taxon>
    </lineage>
</organism>
<evidence type="ECO:0000313" key="1">
    <source>
        <dbReference type="EMBL" id="RLV49232.1"/>
    </source>
</evidence>
<dbReference type="Proteomes" id="UP000281708">
    <property type="component" value="Unassembled WGS sequence"/>
</dbReference>
<dbReference type="InterPro" id="IPR002763">
    <property type="entry name" value="DUF72"/>
</dbReference>
<reference evidence="1 2" key="1">
    <citation type="submission" date="2018-10" db="EMBL/GenBank/DDBJ databases">
        <title>Marmoricola sp. 4Q3S-7 whole genome shotgun sequence.</title>
        <authorList>
            <person name="Li F."/>
        </authorList>
    </citation>
    <scope>NUCLEOTIDE SEQUENCE [LARGE SCALE GENOMIC DNA]</scope>
    <source>
        <strain evidence="1 2">4Q3S-7</strain>
    </source>
</reference>
<gene>
    <name evidence="1" type="ORF">D9V37_11825</name>
</gene>
<dbReference type="InterPro" id="IPR036520">
    <property type="entry name" value="UPF0759_sf"/>
</dbReference>
<accession>A0A3L8P2N9</accession>
<dbReference type="EMBL" id="RDBE01000007">
    <property type="protein sequence ID" value="RLV49232.1"/>
    <property type="molecule type" value="Genomic_DNA"/>
</dbReference>
<evidence type="ECO:0000313" key="2">
    <source>
        <dbReference type="Proteomes" id="UP000281708"/>
    </source>
</evidence>
<dbReference type="PANTHER" id="PTHR30348:SF4">
    <property type="entry name" value="DUF72 DOMAIN-CONTAINING PROTEIN"/>
    <property type="match status" value="1"/>
</dbReference>
<dbReference type="OrthoDB" id="9780310at2"/>
<keyword evidence="2" id="KW-1185">Reference proteome</keyword>
<dbReference type="PANTHER" id="PTHR30348">
    <property type="entry name" value="UNCHARACTERIZED PROTEIN YECE"/>
    <property type="match status" value="1"/>
</dbReference>
<name>A0A3L8P2N9_9ACTN</name>
<protein>
    <submittedName>
        <fullName evidence="1">DUF72 domain-containing protein</fullName>
    </submittedName>
</protein>
<dbReference type="SUPFAM" id="SSF117396">
    <property type="entry name" value="TM1631-like"/>
    <property type="match status" value="1"/>
</dbReference>
<dbReference type="RefSeq" id="WP_121806334.1">
    <property type="nucleotide sequence ID" value="NZ_RDBE01000007.1"/>
</dbReference>
<comment type="caution">
    <text evidence="1">The sequence shown here is derived from an EMBL/GenBank/DDBJ whole genome shotgun (WGS) entry which is preliminary data.</text>
</comment>
<sequence length="254" mass="29029">MAEVRVGVSGWTYAPWRGDFYPKGLRQRDELAYAAARLTAIEINGSFYALQKPESYRRWREETPDDFVFALKGSRFITHMKKLADPAEPLRRFFEGVWELGPKLGPVLWQLPQTHSFDPERLDAFFAAVPRESPEGRPVRHALEFRSPTFATSQAYDLLRRHDVAVVLADTAGRWPRVEEDTAGFRYVRLHGDQELYASGYDAAALERWAATVSDWAQRQDVFVFFDNDIKGYAPRDAMGLIERLAPGRGAQNS</sequence>